<evidence type="ECO:0000313" key="1">
    <source>
        <dbReference type="EMBL" id="EFK94893.1"/>
    </source>
</evidence>
<reference evidence="1" key="1">
    <citation type="submission" date="2010-07" db="EMBL/GenBank/DDBJ databases">
        <authorList>
            <consortium name="CONSOLIDER consortium CSD2007-00005"/>
            <person name="Guazzaroni M.-E."/>
            <person name="Richter M."/>
            <person name="Garcia-Salamanca A."/>
            <person name="Yarza P."/>
            <person name="Ferrer M."/>
        </authorList>
    </citation>
    <scope>NUCLEOTIDE SEQUENCE</scope>
</reference>
<gene>
    <name evidence="1" type="ORF">LDC_3109</name>
</gene>
<comment type="caution">
    <text evidence="1">The sequence shown here is derived from an EMBL/GenBank/DDBJ whole genome shotgun (WGS) entry which is preliminary data.</text>
</comment>
<name>D9PNH6_9ZZZZ</name>
<sequence length="215" mass="23643">MTGLGDDDHVLYFNVDGSDAMTGDLDLGSNDIINATIDGDLNTLQDIAWTSLKERNKTYLLIPEYNNMMIYEDGTSNIATMSQGEDSVNDHQYFVLSSAKSSLQDLDIILRIQLPNDFTGWQATPIQIYLKTATTNTADNQIDVSMFDTANTSVSLTGASDLHSTTADTWIENSITFGGAPTWLAGDFVTIKLKLQACSNNKAYVSEIKLNYKAR</sequence>
<organism evidence="1">
    <name type="scientific">sediment metagenome</name>
    <dbReference type="NCBI Taxonomy" id="749907"/>
    <lineage>
        <taxon>unclassified sequences</taxon>
        <taxon>metagenomes</taxon>
        <taxon>ecological metagenomes</taxon>
    </lineage>
</organism>
<dbReference type="EMBL" id="ADZX01000963">
    <property type="protein sequence ID" value="EFK94893.1"/>
    <property type="molecule type" value="Genomic_DNA"/>
</dbReference>
<dbReference type="AlphaFoldDB" id="D9PNH6"/>
<reference evidence="1" key="2">
    <citation type="journal article" date="2011" name="Microb. Ecol.">
        <title>Taxonomic and Functional Metagenomic Profiling of the Microbial Community in the Anoxic Sediment of a Sub-saline Shallow Lake (Laguna de Carrizo, Central Spain).</title>
        <authorList>
            <person name="Ferrer M."/>
            <person name="Guazzaroni M.E."/>
            <person name="Richter M."/>
            <person name="Garcia-Salamanca A."/>
            <person name="Yarza P."/>
            <person name="Suarez-Suarez A."/>
            <person name="Solano J."/>
            <person name="Alcaide M."/>
            <person name="van Dillewijn P."/>
            <person name="Molina-Henares M.A."/>
            <person name="Lopez-Cortes N."/>
            <person name="Al-Ramahi Y."/>
            <person name="Guerrero C."/>
            <person name="Acosta A."/>
            <person name="de Eugenio L.I."/>
            <person name="Martinez V."/>
            <person name="Marques S."/>
            <person name="Rojo F."/>
            <person name="Santero E."/>
            <person name="Genilloud O."/>
            <person name="Perez-Perez J."/>
            <person name="Rossello-Mora R."/>
            <person name="Ramos J.L."/>
        </authorList>
    </citation>
    <scope>NUCLEOTIDE SEQUENCE</scope>
</reference>
<proteinExistence type="predicted"/>
<accession>D9PNH6</accession>
<protein>
    <submittedName>
        <fullName evidence="1">Uncharacterized protein</fullName>
    </submittedName>
</protein>